<evidence type="ECO:0000256" key="1">
    <source>
        <dbReference type="SAM" id="SignalP"/>
    </source>
</evidence>
<accession>A0ABS3TMM7</accession>
<reference evidence="2 3" key="1">
    <citation type="submission" date="2020-12" db="EMBL/GenBank/DDBJ databases">
        <title>Pseudomonas schmalbachii sp. nov. isolated from millipede gut.</title>
        <authorList>
            <person name="Shelomi M."/>
        </authorList>
    </citation>
    <scope>NUCLEOTIDE SEQUENCE [LARGE SCALE GENOMIC DNA]</scope>
    <source>
        <strain evidence="2 3">Milli4</strain>
    </source>
</reference>
<keyword evidence="1" id="KW-0732">Signal</keyword>
<dbReference type="Pfam" id="PF20101">
    <property type="entry name" value="DUF6491"/>
    <property type="match status" value="1"/>
</dbReference>
<organism evidence="2 3">
    <name type="scientific">Pseudomonas schmalbachii</name>
    <dbReference type="NCBI Taxonomy" id="2816993"/>
    <lineage>
        <taxon>Bacteria</taxon>
        <taxon>Pseudomonadati</taxon>
        <taxon>Pseudomonadota</taxon>
        <taxon>Gammaproteobacteria</taxon>
        <taxon>Pseudomonadales</taxon>
        <taxon>Pseudomonadaceae</taxon>
        <taxon>Pseudomonas</taxon>
    </lineage>
</organism>
<feature type="chain" id="PRO_5045520657" description="Lipoprotein" evidence="1">
    <location>
        <begin position="19"/>
        <end position="136"/>
    </location>
</feature>
<sequence length="136" mass="15429">MQRIPSLFLPLAALPLLASCSHVLSPEESPPLDEQLAQLGYRQGEEVQVVPHLSIDSWRLVDSRHIAMGLQQQDAYLAELNVNCYRLDNQDFVTTATTAGWLARLDKVYGMEFGGKRADCLFKRFHRLERGQLSMQ</sequence>
<feature type="signal peptide" evidence="1">
    <location>
        <begin position="1"/>
        <end position="18"/>
    </location>
</feature>
<comment type="caution">
    <text evidence="2">The sequence shown here is derived from an EMBL/GenBank/DDBJ whole genome shotgun (WGS) entry which is preliminary data.</text>
</comment>
<protein>
    <recommendedName>
        <fullName evidence="4">Lipoprotein</fullName>
    </recommendedName>
</protein>
<dbReference type="RefSeq" id="WP_208312756.1">
    <property type="nucleotide sequence ID" value="NZ_JAELYA010000002.1"/>
</dbReference>
<evidence type="ECO:0008006" key="4">
    <source>
        <dbReference type="Google" id="ProtNLM"/>
    </source>
</evidence>
<dbReference type="InterPro" id="IPR045500">
    <property type="entry name" value="DUF6491"/>
</dbReference>
<evidence type="ECO:0000313" key="2">
    <source>
        <dbReference type="EMBL" id="MBO3274908.1"/>
    </source>
</evidence>
<dbReference type="PROSITE" id="PS51257">
    <property type="entry name" value="PROKAR_LIPOPROTEIN"/>
    <property type="match status" value="1"/>
</dbReference>
<name>A0ABS3TMM7_9PSED</name>
<dbReference type="Proteomes" id="UP000669060">
    <property type="component" value="Unassembled WGS sequence"/>
</dbReference>
<dbReference type="EMBL" id="JAELYA010000002">
    <property type="protein sequence ID" value="MBO3274908.1"/>
    <property type="molecule type" value="Genomic_DNA"/>
</dbReference>
<proteinExistence type="predicted"/>
<gene>
    <name evidence="2" type="ORF">JFY56_06705</name>
</gene>
<evidence type="ECO:0000313" key="3">
    <source>
        <dbReference type="Proteomes" id="UP000669060"/>
    </source>
</evidence>
<keyword evidence="3" id="KW-1185">Reference proteome</keyword>